<evidence type="ECO:0000256" key="1">
    <source>
        <dbReference type="SAM" id="Phobius"/>
    </source>
</evidence>
<evidence type="ECO:0000259" key="2">
    <source>
        <dbReference type="PROSITE" id="PS50113"/>
    </source>
</evidence>
<dbReference type="Pfam" id="PF00563">
    <property type="entry name" value="EAL"/>
    <property type="match status" value="1"/>
</dbReference>
<dbReference type="Pfam" id="PF00990">
    <property type="entry name" value="GGDEF"/>
    <property type="match status" value="1"/>
</dbReference>
<dbReference type="CDD" id="cd01949">
    <property type="entry name" value="GGDEF"/>
    <property type="match status" value="1"/>
</dbReference>
<dbReference type="InterPro" id="IPR035919">
    <property type="entry name" value="EAL_sf"/>
</dbReference>
<dbReference type="CDD" id="cd01948">
    <property type="entry name" value="EAL"/>
    <property type="match status" value="1"/>
</dbReference>
<organism evidence="6 7">
    <name type="scientific">Psychrosphaera aquimarina</name>
    <dbReference type="NCBI Taxonomy" id="2044854"/>
    <lineage>
        <taxon>Bacteria</taxon>
        <taxon>Pseudomonadati</taxon>
        <taxon>Pseudomonadota</taxon>
        <taxon>Gammaproteobacteria</taxon>
        <taxon>Alteromonadales</taxon>
        <taxon>Pseudoalteromonadaceae</taxon>
        <taxon>Psychrosphaera</taxon>
    </lineage>
</organism>
<dbReference type="PROSITE" id="PS50885">
    <property type="entry name" value="HAMP"/>
    <property type="match status" value="1"/>
</dbReference>
<name>A0ABU3R4R1_9GAMM</name>
<dbReference type="InterPro" id="IPR000700">
    <property type="entry name" value="PAS-assoc_C"/>
</dbReference>
<gene>
    <name evidence="6" type="ORF">RT723_16145</name>
</gene>
<dbReference type="InterPro" id="IPR000160">
    <property type="entry name" value="GGDEF_dom"/>
</dbReference>
<dbReference type="PROSITE" id="PS50887">
    <property type="entry name" value="GGDEF"/>
    <property type="match status" value="1"/>
</dbReference>
<keyword evidence="1" id="KW-0812">Transmembrane</keyword>
<dbReference type="PROSITE" id="PS50883">
    <property type="entry name" value="EAL"/>
    <property type="match status" value="1"/>
</dbReference>
<dbReference type="PROSITE" id="PS50113">
    <property type="entry name" value="PAC"/>
    <property type="match status" value="1"/>
</dbReference>
<accession>A0ABU3R4R1</accession>
<dbReference type="CDD" id="cd00130">
    <property type="entry name" value="PAS"/>
    <property type="match status" value="1"/>
</dbReference>
<dbReference type="Pfam" id="PF13426">
    <property type="entry name" value="PAS_9"/>
    <property type="match status" value="1"/>
</dbReference>
<keyword evidence="1" id="KW-0472">Membrane</keyword>
<dbReference type="SUPFAM" id="SSF55785">
    <property type="entry name" value="PYP-like sensor domain (PAS domain)"/>
    <property type="match status" value="1"/>
</dbReference>
<dbReference type="Gene3D" id="6.10.340.10">
    <property type="match status" value="1"/>
</dbReference>
<evidence type="ECO:0000313" key="7">
    <source>
        <dbReference type="Proteomes" id="UP001257914"/>
    </source>
</evidence>
<proteinExistence type="predicted"/>
<evidence type="ECO:0000313" key="6">
    <source>
        <dbReference type="EMBL" id="MDU0114494.1"/>
    </source>
</evidence>
<dbReference type="PANTHER" id="PTHR44757:SF2">
    <property type="entry name" value="BIOFILM ARCHITECTURE MAINTENANCE PROTEIN MBAA"/>
    <property type="match status" value="1"/>
</dbReference>
<dbReference type="RefSeq" id="WP_315948139.1">
    <property type="nucleotide sequence ID" value="NZ_JAWCUA010000010.1"/>
</dbReference>
<dbReference type="SMART" id="SM00267">
    <property type="entry name" value="GGDEF"/>
    <property type="match status" value="1"/>
</dbReference>
<dbReference type="EMBL" id="JAWCUA010000010">
    <property type="protein sequence ID" value="MDU0114494.1"/>
    <property type="molecule type" value="Genomic_DNA"/>
</dbReference>
<comment type="caution">
    <text evidence="6">The sequence shown here is derived from an EMBL/GenBank/DDBJ whole genome shotgun (WGS) entry which is preliminary data.</text>
</comment>
<evidence type="ECO:0000259" key="5">
    <source>
        <dbReference type="PROSITE" id="PS50887"/>
    </source>
</evidence>
<dbReference type="Proteomes" id="UP001257914">
    <property type="component" value="Unassembled WGS sequence"/>
</dbReference>
<dbReference type="InterPro" id="IPR029787">
    <property type="entry name" value="Nucleotide_cyclase"/>
</dbReference>
<reference evidence="6 7" key="1">
    <citation type="submission" date="2023-10" db="EMBL/GenBank/DDBJ databases">
        <title>Psychrosphaera aquimaarina strain SW33 isolated from seawater.</title>
        <authorList>
            <person name="Bayburt H."/>
            <person name="Kim J.M."/>
            <person name="Choi B.J."/>
            <person name="Jeon C.O."/>
        </authorList>
    </citation>
    <scope>NUCLEOTIDE SEQUENCE [LARGE SCALE GENOMIC DNA]</scope>
    <source>
        <strain evidence="6 7">KCTC 52743</strain>
    </source>
</reference>
<evidence type="ECO:0000259" key="4">
    <source>
        <dbReference type="PROSITE" id="PS50885"/>
    </source>
</evidence>
<sequence length="775" mass="88463">MSPIAVDGKSVGIFASAINVDNVINELRNKLKESQNGSEIFIYDASGNLVFHPDYGSRLIRQNDNLHLLQRTNSIVRSSIVDFITLDKQSGEIYQFTDWGNKVFAVVQDIPLNDWTVVSYVPEKVMLQHANQQLMKMLSIIAILLTILFFMTIWLTRRYVSIRLRQTANLITRASNGHLDLRQHINGEDEIAQVNDKLNHLFDRFSSRLEGKRIAIEQLKLEVEENRALAQAVSYSDNAVLILELDFTIGFVDSKSLKLLNCDRDIVLGSRFFSHIHNLMAFIPEQIVNDIRRKQSWHGELVLKEFGSENQVWVNTTITPMRDDNGHVTKYVVSLQDISFIKDSQSKIEKLAYTDELTNLANRSFFVAQLEKFVEMNKRGHFNFALLHFDIDDFKRVNDKYGYEGGDSILTQLGQRLTERLRREDVVARMGGDEFALIIGMGDSEQSILNTATTILNLVAEPFKIKDQSVQINTSIGITLSNDDVKDAEILLQHADLAMFEAKNNGKNTFNFFTQELNDTVKERLDIELALTKALSQDKLELYYQPKVDFHKQQLVGYEALLRWMDDDLGFVSPAKFIPIAEQSHLILEISDWVMENAIKFVSSLDNKVPVSINISARQFESGTCSETIELLIKKYNVDPNLVELEITESYLMADVEDAILQLHEMKQIGVQISIDDFGTGYSSLSYLKRFPVNTLKIDRSFIQDIPHDVNDVEITGAIIAMAKKLGLEVIAEGAETKEQIDFLQLNECYLVQGYFYSKPLPEHAARQWQFTNLK</sequence>
<feature type="transmembrane region" description="Helical" evidence="1">
    <location>
        <begin position="134"/>
        <end position="155"/>
    </location>
</feature>
<dbReference type="Gene3D" id="3.30.450.20">
    <property type="entry name" value="PAS domain"/>
    <property type="match status" value="2"/>
</dbReference>
<dbReference type="SUPFAM" id="SSF141868">
    <property type="entry name" value="EAL domain-like"/>
    <property type="match status" value="1"/>
</dbReference>
<keyword evidence="1" id="KW-1133">Transmembrane helix</keyword>
<dbReference type="Gene3D" id="3.20.20.450">
    <property type="entry name" value="EAL domain"/>
    <property type="match status" value="1"/>
</dbReference>
<dbReference type="PANTHER" id="PTHR44757">
    <property type="entry name" value="DIGUANYLATE CYCLASE DGCP"/>
    <property type="match status" value="1"/>
</dbReference>
<feature type="domain" description="GGDEF" evidence="5">
    <location>
        <begin position="382"/>
        <end position="515"/>
    </location>
</feature>
<dbReference type="NCBIfam" id="TIGR00254">
    <property type="entry name" value="GGDEF"/>
    <property type="match status" value="1"/>
</dbReference>
<dbReference type="SUPFAM" id="SSF55073">
    <property type="entry name" value="Nucleotide cyclase"/>
    <property type="match status" value="1"/>
</dbReference>
<dbReference type="SMART" id="SM00052">
    <property type="entry name" value="EAL"/>
    <property type="match status" value="1"/>
</dbReference>
<feature type="domain" description="EAL" evidence="3">
    <location>
        <begin position="524"/>
        <end position="774"/>
    </location>
</feature>
<dbReference type="InterPro" id="IPR000014">
    <property type="entry name" value="PAS"/>
</dbReference>
<feature type="domain" description="HAMP" evidence="4">
    <location>
        <begin position="158"/>
        <end position="210"/>
    </location>
</feature>
<feature type="domain" description="PAC" evidence="2">
    <location>
        <begin position="297"/>
        <end position="350"/>
    </location>
</feature>
<dbReference type="Gene3D" id="3.30.70.270">
    <property type="match status" value="1"/>
</dbReference>
<dbReference type="InterPro" id="IPR001633">
    <property type="entry name" value="EAL_dom"/>
</dbReference>
<protein>
    <submittedName>
        <fullName evidence="6">EAL domain-containing protein</fullName>
    </submittedName>
</protein>
<keyword evidence="7" id="KW-1185">Reference proteome</keyword>
<dbReference type="InterPro" id="IPR003660">
    <property type="entry name" value="HAMP_dom"/>
</dbReference>
<dbReference type="InterPro" id="IPR043128">
    <property type="entry name" value="Rev_trsase/Diguanyl_cyclase"/>
</dbReference>
<dbReference type="InterPro" id="IPR035965">
    <property type="entry name" value="PAS-like_dom_sf"/>
</dbReference>
<evidence type="ECO:0000259" key="3">
    <source>
        <dbReference type="PROSITE" id="PS50883"/>
    </source>
</evidence>
<dbReference type="InterPro" id="IPR052155">
    <property type="entry name" value="Biofilm_reg_signaling"/>
</dbReference>